<gene>
    <name evidence="2" type="ORF">Syun_002017</name>
</gene>
<evidence type="ECO:0000313" key="2">
    <source>
        <dbReference type="EMBL" id="KAK9169877.1"/>
    </source>
</evidence>
<keyword evidence="3" id="KW-1185">Reference proteome</keyword>
<dbReference type="EMBL" id="JBBNAF010000001">
    <property type="protein sequence ID" value="KAK9169877.1"/>
    <property type="molecule type" value="Genomic_DNA"/>
</dbReference>
<name>A0AAP0LGT1_9MAGN</name>
<sequence length="468" mass="53217">MNNQLDQSNQQYMLLNRRYGPWKAEKPARFRRQKKNLCQRINRNAKAKLGYNGVKGRRFYQKKVSNRFAPYAPRNTTSFIIRAKKSGGIASLVSPCAVTPAVLPTPVFSPLREGLRDMAKEEWGVDDYGSMNGLIRLRMRGNGGEDYEEGGSSESDLEEHVEVERRLEHDLSRFEMIYPTCVGDDRGNADQERGGDQDSHVTQIAEENLTLKERLFLMEKELGDLRRRLVRLEAERELEKNGHNLEEESDNEGCGDVCLEKSVGDIESWEWSWIGEKQATTVSSLSNCVWGSWKSSSMSSTYVLFEQPGWPCSIAVANAVVSTCIRRCKSISLLHQDHTMLVKDVNYDLYRVIPRDLVLQLLLIPYGSEVLDWDLGGVKGDGFPAPRRDFSEAYFWSLRPQLLRVVFVENAEEITTVRDRQYLDGDKDQEEVEAEVAGMEGIVAIVVATTSKANPIIEAEIDWHLILL</sequence>
<proteinExistence type="predicted"/>
<keyword evidence="1" id="KW-0175">Coiled coil</keyword>
<organism evidence="2 3">
    <name type="scientific">Stephania yunnanensis</name>
    <dbReference type="NCBI Taxonomy" id="152371"/>
    <lineage>
        <taxon>Eukaryota</taxon>
        <taxon>Viridiplantae</taxon>
        <taxon>Streptophyta</taxon>
        <taxon>Embryophyta</taxon>
        <taxon>Tracheophyta</taxon>
        <taxon>Spermatophyta</taxon>
        <taxon>Magnoliopsida</taxon>
        <taxon>Ranunculales</taxon>
        <taxon>Menispermaceae</taxon>
        <taxon>Menispermoideae</taxon>
        <taxon>Cissampelideae</taxon>
        <taxon>Stephania</taxon>
    </lineage>
</organism>
<feature type="coiled-coil region" evidence="1">
    <location>
        <begin position="215"/>
        <end position="242"/>
    </location>
</feature>
<protein>
    <submittedName>
        <fullName evidence="2">Uncharacterized protein</fullName>
    </submittedName>
</protein>
<accession>A0AAP0LGT1</accession>
<dbReference type="AlphaFoldDB" id="A0AAP0LGT1"/>
<dbReference type="PANTHER" id="PTHR34484">
    <property type="entry name" value="OS02G0832600 PROTEIN"/>
    <property type="match status" value="1"/>
</dbReference>
<reference evidence="2 3" key="1">
    <citation type="submission" date="2024-01" db="EMBL/GenBank/DDBJ databases">
        <title>Genome assemblies of Stephania.</title>
        <authorList>
            <person name="Yang L."/>
        </authorList>
    </citation>
    <scope>NUCLEOTIDE SEQUENCE [LARGE SCALE GENOMIC DNA]</scope>
    <source>
        <strain evidence="2">YNDBR</strain>
        <tissue evidence="2">Leaf</tissue>
    </source>
</reference>
<evidence type="ECO:0000313" key="3">
    <source>
        <dbReference type="Proteomes" id="UP001420932"/>
    </source>
</evidence>
<evidence type="ECO:0000256" key="1">
    <source>
        <dbReference type="SAM" id="Coils"/>
    </source>
</evidence>
<dbReference type="PANTHER" id="PTHR34484:SF2">
    <property type="entry name" value="OS02G0832600 PROTEIN"/>
    <property type="match status" value="1"/>
</dbReference>
<dbReference type="Proteomes" id="UP001420932">
    <property type="component" value="Unassembled WGS sequence"/>
</dbReference>
<comment type="caution">
    <text evidence="2">The sequence shown here is derived from an EMBL/GenBank/DDBJ whole genome shotgun (WGS) entry which is preliminary data.</text>
</comment>